<dbReference type="Proteomes" id="UP000271227">
    <property type="component" value="Unassembled WGS sequence"/>
</dbReference>
<dbReference type="GO" id="GO:0006526">
    <property type="term" value="P:L-arginine biosynthetic process"/>
    <property type="evidence" value="ECO:0007669"/>
    <property type="project" value="UniProtKB-UniRule"/>
</dbReference>
<dbReference type="GO" id="GO:0005737">
    <property type="term" value="C:cytoplasm"/>
    <property type="evidence" value="ECO:0007669"/>
    <property type="project" value="UniProtKB-SubCell"/>
</dbReference>
<accession>A0A3M0CPE6</accession>
<feature type="domain" description="Semialdehyde dehydrogenase NAD-binding" evidence="9">
    <location>
        <begin position="6"/>
        <end position="170"/>
    </location>
</feature>
<evidence type="ECO:0000259" key="9">
    <source>
        <dbReference type="SMART" id="SM00859"/>
    </source>
</evidence>
<dbReference type="Gene3D" id="3.40.50.720">
    <property type="entry name" value="NAD(P)-binding Rossmann-like Domain"/>
    <property type="match status" value="1"/>
</dbReference>
<evidence type="ECO:0000313" key="11">
    <source>
        <dbReference type="Proteomes" id="UP000271227"/>
    </source>
</evidence>
<reference evidence="10 11" key="1">
    <citation type="submission" date="2018-10" db="EMBL/GenBank/DDBJ databases">
        <title>Genomic Encyclopedia of Archaeal and Bacterial Type Strains, Phase II (KMG-II): from individual species to whole genera.</title>
        <authorList>
            <person name="Goeker M."/>
        </authorList>
    </citation>
    <scope>NUCLEOTIDE SEQUENCE [LARGE SCALE GENOMIC DNA]</scope>
    <source>
        <strain evidence="10 11">DSM 25217</strain>
    </source>
</reference>
<evidence type="ECO:0000256" key="6">
    <source>
        <dbReference type="ARBA" id="ARBA00050557"/>
    </source>
</evidence>
<evidence type="ECO:0000256" key="3">
    <source>
        <dbReference type="ARBA" id="ARBA00022605"/>
    </source>
</evidence>
<evidence type="ECO:0000256" key="7">
    <source>
        <dbReference type="HAMAP-Rule" id="MF_00150"/>
    </source>
</evidence>
<keyword evidence="2 7" id="KW-0055">Arginine biosynthesis</keyword>
<dbReference type="GO" id="GO:0070401">
    <property type="term" value="F:NADP+ binding"/>
    <property type="evidence" value="ECO:0007669"/>
    <property type="project" value="InterPro"/>
</dbReference>
<dbReference type="EMBL" id="REFR01000010">
    <property type="protein sequence ID" value="RMB08646.1"/>
    <property type="molecule type" value="Genomic_DNA"/>
</dbReference>
<dbReference type="SUPFAM" id="SSF55347">
    <property type="entry name" value="Glyceraldehyde-3-phosphate dehydrogenase-like, C-terminal domain"/>
    <property type="match status" value="1"/>
</dbReference>
<dbReference type="HAMAP" id="MF_00150">
    <property type="entry name" value="ArgC_type1"/>
    <property type="match status" value="1"/>
</dbReference>
<dbReference type="SMART" id="SM00859">
    <property type="entry name" value="Semialdhyde_dh"/>
    <property type="match status" value="1"/>
</dbReference>
<evidence type="ECO:0000256" key="5">
    <source>
        <dbReference type="ARBA" id="ARBA00023002"/>
    </source>
</evidence>
<evidence type="ECO:0000256" key="4">
    <source>
        <dbReference type="ARBA" id="ARBA00022857"/>
    </source>
</evidence>
<keyword evidence="11" id="KW-1185">Reference proteome</keyword>
<dbReference type="CDD" id="cd23934">
    <property type="entry name" value="AGPR_1_C"/>
    <property type="match status" value="1"/>
</dbReference>
<keyword evidence="5 7" id="KW-0560">Oxidoreductase</keyword>
<dbReference type="Gene3D" id="3.30.360.10">
    <property type="entry name" value="Dihydrodipicolinate Reductase, domain 2"/>
    <property type="match status" value="1"/>
</dbReference>
<dbReference type="PANTHER" id="PTHR32338:SF10">
    <property type="entry name" value="N-ACETYL-GAMMA-GLUTAMYL-PHOSPHATE REDUCTASE, CHLOROPLASTIC-RELATED"/>
    <property type="match status" value="1"/>
</dbReference>
<feature type="active site" evidence="7 8">
    <location>
        <position position="178"/>
    </location>
</feature>
<dbReference type="Pfam" id="PF01118">
    <property type="entry name" value="Semialdhyde_dh"/>
    <property type="match status" value="1"/>
</dbReference>
<comment type="similarity">
    <text evidence="7">Belongs to the NAGSA dehydrogenase family. Type 1 subfamily.</text>
</comment>
<dbReference type="GO" id="GO:0051287">
    <property type="term" value="F:NAD binding"/>
    <property type="evidence" value="ECO:0007669"/>
    <property type="project" value="InterPro"/>
</dbReference>
<dbReference type="InterPro" id="IPR000706">
    <property type="entry name" value="AGPR_type-1"/>
</dbReference>
<comment type="catalytic activity">
    <reaction evidence="6 7">
        <text>N-acetyl-L-glutamate 5-semialdehyde + phosphate + NADP(+) = N-acetyl-L-glutamyl 5-phosphate + NADPH + H(+)</text>
        <dbReference type="Rhea" id="RHEA:21588"/>
        <dbReference type="ChEBI" id="CHEBI:15378"/>
        <dbReference type="ChEBI" id="CHEBI:29123"/>
        <dbReference type="ChEBI" id="CHEBI:43474"/>
        <dbReference type="ChEBI" id="CHEBI:57783"/>
        <dbReference type="ChEBI" id="CHEBI:57936"/>
        <dbReference type="ChEBI" id="CHEBI:58349"/>
        <dbReference type="EC" id="1.2.1.38"/>
    </reaction>
</comment>
<dbReference type="PROSITE" id="PS01224">
    <property type="entry name" value="ARGC"/>
    <property type="match status" value="1"/>
</dbReference>
<dbReference type="InterPro" id="IPR036291">
    <property type="entry name" value="NAD(P)-bd_dom_sf"/>
</dbReference>
<dbReference type="InterPro" id="IPR050085">
    <property type="entry name" value="AGPR"/>
</dbReference>
<comment type="pathway">
    <text evidence="1 7">Amino-acid biosynthesis; L-arginine biosynthesis; N(2)-acetyl-L-ornithine from L-glutamate: step 3/4.</text>
</comment>
<proteinExistence type="inferred from homology"/>
<dbReference type="NCBIfam" id="TIGR01850">
    <property type="entry name" value="argC"/>
    <property type="match status" value="1"/>
</dbReference>
<dbReference type="InParanoid" id="A0A3M0CPE6"/>
<gene>
    <name evidence="7" type="primary">argC</name>
    <name evidence="10" type="ORF">BXY39_1281</name>
</gene>
<dbReference type="PANTHER" id="PTHR32338">
    <property type="entry name" value="N-ACETYL-GAMMA-GLUTAMYL-PHOSPHATE REDUCTASE, CHLOROPLASTIC-RELATED-RELATED"/>
    <property type="match status" value="1"/>
</dbReference>
<dbReference type="UniPathway" id="UPA00068">
    <property type="reaction ID" value="UER00108"/>
</dbReference>
<protein>
    <recommendedName>
        <fullName evidence="7">N-acetyl-gamma-glutamyl-phosphate reductase</fullName>
        <shortName evidence="7">AGPR</shortName>
        <ecNumber evidence="7">1.2.1.38</ecNumber>
    </recommendedName>
    <alternativeName>
        <fullName evidence="7">N-acetyl-glutamate semialdehyde dehydrogenase</fullName>
        <shortName evidence="7">NAGSA dehydrogenase</shortName>
    </alternativeName>
</protein>
<dbReference type="CDD" id="cd17895">
    <property type="entry name" value="AGPR_1_N"/>
    <property type="match status" value="1"/>
</dbReference>
<dbReference type="OrthoDB" id="9801289at2"/>
<dbReference type="AlphaFoldDB" id="A0A3M0CPE6"/>
<evidence type="ECO:0000256" key="2">
    <source>
        <dbReference type="ARBA" id="ARBA00022571"/>
    </source>
</evidence>
<name>A0A3M0CPE6_9PROT</name>
<keyword evidence="7" id="KW-0963">Cytoplasm</keyword>
<dbReference type="GO" id="GO:0003942">
    <property type="term" value="F:N-acetyl-gamma-glutamyl-phosphate reductase activity"/>
    <property type="evidence" value="ECO:0007669"/>
    <property type="project" value="UniProtKB-UniRule"/>
</dbReference>
<comment type="function">
    <text evidence="7">Catalyzes the NADPH-dependent reduction of N-acetyl-5-glutamyl phosphate to yield N-acetyl-L-glutamate 5-semialdehyde.</text>
</comment>
<evidence type="ECO:0000313" key="10">
    <source>
        <dbReference type="EMBL" id="RMB08646.1"/>
    </source>
</evidence>
<comment type="subcellular location">
    <subcellularLocation>
        <location evidence="7">Cytoplasm</location>
    </subcellularLocation>
</comment>
<comment type="caution">
    <text evidence="10">The sequence shown here is derived from an EMBL/GenBank/DDBJ whole genome shotgun (WGS) entry which is preliminary data.</text>
</comment>
<dbReference type="FunCoup" id="A0A3M0CPE6">
    <property type="interactions" value="316"/>
</dbReference>
<organism evidence="10 11">
    <name type="scientific">Eilatimonas milleporae</name>
    <dbReference type="NCBI Taxonomy" id="911205"/>
    <lineage>
        <taxon>Bacteria</taxon>
        <taxon>Pseudomonadati</taxon>
        <taxon>Pseudomonadota</taxon>
        <taxon>Alphaproteobacteria</taxon>
        <taxon>Kordiimonadales</taxon>
        <taxon>Kordiimonadaceae</taxon>
        <taxon>Eilatimonas</taxon>
    </lineage>
</organism>
<dbReference type="SUPFAM" id="SSF51735">
    <property type="entry name" value="NAD(P)-binding Rossmann-fold domains"/>
    <property type="match status" value="1"/>
</dbReference>
<evidence type="ECO:0000256" key="8">
    <source>
        <dbReference type="PROSITE-ProRule" id="PRU10010"/>
    </source>
</evidence>
<dbReference type="Pfam" id="PF22698">
    <property type="entry name" value="Semialdhyde_dhC_1"/>
    <property type="match status" value="1"/>
</dbReference>
<dbReference type="InterPro" id="IPR023013">
    <property type="entry name" value="AGPR_AS"/>
</dbReference>
<keyword evidence="4 7" id="KW-0521">NADP</keyword>
<dbReference type="EC" id="1.2.1.38" evidence="7"/>
<dbReference type="InterPro" id="IPR000534">
    <property type="entry name" value="Semialdehyde_DH_NAD-bd"/>
</dbReference>
<dbReference type="FunFam" id="3.30.360.10:FF:000014">
    <property type="entry name" value="N-acetyl-gamma-glutamyl-phosphate reductase"/>
    <property type="match status" value="1"/>
</dbReference>
<dbReference type="RefSeq" id="WP_121937991.1">
    <property type="nucleotide sequence ID" value="NZ_REFR01000010.1"/>
</dbReference>
<evidence type="ECO:0000256" key="1">
    <source>
        <dbReference type="ARBA" id="ARBA00004862"/>
    </source>
</evidence>
<keyword evidence="3 7" id="KW-0028">Amino-acid biosynthesis</keyword>
<sequence>MSDTVRVGILGASGYTGGDLIRLLAGHPKVEIALLTAERHAGASVDSVWPHLRGAGELPALIALEDVEWPAVELDVIFCALPHATSQDVIKGLLHATGHSLLEEMIAESPGDLAESFRGEARIIDLSADFRLRDVETYERWYGQAHQAPDLQAKAVYGLPELYGADIRDARLVACPGCYPTAALLALVPLIRAGLVETDDIIIDAKSGVTGAGRGLKQQMLFSEVSEALHPYGVGHHRHMPEIDQELSVAAGKPVTVSFTPHLVPINRGELETIYVRLRRDARAADLRMAWENAYGDAPFVSVLDDDAVPATRMVRGSNQCILGAVDDRIDGRAIVIAAIDNLVKGSSGQAVQVMNLMLGFEETDGLTQLPLFP</sequence>
<dbReference type="InterPro" id="IPR058924">
    <property type="entry name" value="AGPR_dimerisation_dom"/>
</dbReference>